<dbReference type="GO" id="GO:0030170">
    <property type="term" value="F:pyridoxal phosphate binding"/>
    <property type="evidence" value="ECO:0007669"/>
    <property type="project" value="InterPro"/>
</dbReference>
<dbReference type="GO" id="GO:0009016">
    <property type="term" value="F:succinyldiaminopimelate transaminase activity"/>
    <property type="evidence" value="ECO:0007669"/>
    <property type="project" value="UniProtKB-EC"/>
</dbReference>
<dbReference type="EC" id="2.6.1.17" evidence="5"/>
<dbReference type="PANTHER" id="PTHR42832:SF3">
    <property type="entry name" value="L-GLUTAMINE--4-(METHYLSULFANYL)-2-OXOBUTANOATE AMINOTRANSFERASE"/>
    <property type="match status" value="1"/>
</dbReference>
<dbReference type="Gene3D" id="3.90.1150.10">
    <property type="entry name" value="Aspartate Aminotransferase, domain 1"/>
    <property type="match status" value="1"/>
</dbReference>
<evidence type="ECO:0000313" key="5">
    <source>
        <dbReference type="EMBL" id="WLD59201.1"/>
    </source>
</evidence>
<reference evidence="5" key="1">
    <citation type="submission" date="2022-07" db="EMBL/GenBank/DDBJ databases">
        <title>Complete genome sequence of Salinispirillum sp. LH10-3-1 capable of multiple carbohydrate inversion isolated from a soda lake.</title>
        <authorList>
            <person name="Liu J."/>
            <person name="Zhai Y."/>
            <person name="Zhang H."/>
            <person name="Yang H."/>
            <person name="Qu J."/>
            <person name="Li J."/>
        </authorList>
    </citation>
    <scope>NUCLEOTIDE SEQUENCE</scope>
    <source>
        <strain evidence="5">LH 10-3-1</strain>
    </source>
</reference>
<dbReference type="InterPro" id="IPR015421">
    <property type="entry name" value="PyrdxlP-dep_Trfase_major"/>
</dbReference>
<proteinExistence type="predicted"/>
<dbReference type="EMBL" id="CP101717">
    <property type="protein sequence ID" value="WLD59201.1"/>
    <property type="molecule type" value="Genomic_DNA"/>
</dbReference>
<dbReference type="SUPFAM" id="SSF53383">
    <property type="entry name" value="PLP-dependent transferases"/>
    <property type="match status" value="1"/>
</dbReference>
<accession>A0AB38YIL7</accession>
<dbReference type="PANTHER" id="PTHR42832">
    <property type="entry name" value="AMINO ACID AMINOTRANSFERASE"/>
    <property type="match status" value="1"/>
</dbReference>
<organism evidence="5">
    <name type="scientific">Salinispirillum sp. LH 10-3-1</name>
    <dbReference type="NCBI Taxonomy" id="2952525"/>
    <lineage>
        <taxon>Bacteria</taxon>
        <taxon>Pseudomonadati</taxon>
        <taxon>Pseudomonadota</taxon>
        <taxon>Gammaproteobacteria</taxon>
        <taxon>Oceanospirillales</taxon>
        <taxon>Saccharospirillaceae</taxon>
        <taxon>Salinispirillum</taxon>
    </lineage>
</organism>
<name>A0AB38YIL7_9GAMM</name>
<comment type="cofactor">
    <cofactor evidence="1">
        <name>pyridoxal 5'-phosphate</name>
        <dbReference type="ChEBI" id="CHEBI:597326"/>
    </cofactor>
</comment>
<feature type="domain" description="Aminotransferase class I/classII large" evidence="4">
    <location>
        <begin position="32"/>
        <end position="387"/>
    </location>
</feature>
<dbReference type="InterPro" id="IPR050881">
    <property type="entry name" value="LL-DAP_aminotransferase"/>
</dbReference>
<dbReference type="AlphaFoldDB" id="A0AB38YIL7"/>
<dbReference type="RefSeq" id="WP_304996491.1">
    <property type="nucleotide sequence ID" value="NZ_CP101717.1"/>
</dbReference>
<dbReference type="InterPro" id="IPR019878">
    <property type="entry name" value="DapC_beta/gammaproteobac"/>
</dbReference>
<evidence type="ECO:0000259" key="4">
    <source>
        <dbReference type="Pfam" id="PF00155"/>
    </source>
</evidence>
<gene>
    <name evidence="5" type="primary">dapC</name>
    <name evidence="5" type="ORF">NFC81_05280</name>
</gene>
<evidence type="ECO:0000256" key="2">
    <source>
        <dbReference type="ARBA" id="ARBA00022576"/>
    </source>
</evidence>
<dbReference type="NCBIfam" id="TIGR03538">
    <property type="entry name" value="DapC_gpp"/>
    <property type="match status" value="1"/>
</dbReference>
<dbReference type="InterPro" id="IPR015422">
    <property type="entry name" value="PyrdxlP-dep_Trfase_small"/>
</dbReference>
<evidence type="ECO:0000256" key="1">
    <source>
        <dbReference type="ARBA" id="ARBA00001933"/>
    </source>
</evidence>
<dbReference type="InterPro" id="IPR004839">
    <property type="entry name" value="Aminotransferase_I/II_large"/>
</dbReference>
<dbReference type="Gene3D" id="3.40.640.10">
    <property type="entry name" value="Type I PLP-dependent aspartate aminotransferase-like (Major domain)"/>
    <property type="match status" value="1"/>
</dbReference>
<dbReference type="CDD" id="cd00609">
    <property type="entry name" value="AAT_like"/>
    <property type="match status" value="1"/>
</dbReference>
<dbReference type="GO" id="GO:0009089">
    <property type="term" value="P:lysine biosynthetic process via diaminopimelate"/>
    <property type="evidence" value="ECO:0007669"/>
    <property type="project" value="InterPro"/>
</dbReference>
<sequence>MNHLLQSLQPYPFERLRTLKDAVTPNADLPHIALSIGEPKHAAPLFVRDALTDALDDLEVYPTTAGVPELRHVIARWLEQRFDLPKVDGMRHLLPVCGTREAIFSFVQAAFDRSQADTRPYVMTPNPFYQIYEGATLLAGGQTYLLNCEAKNGFNPDFTNISDDVWQKTQILFLCSPGNPTGAVIPLDTLTWLLEKAEQHDFIIASDECYSEIYFTENERPTGLLEACKARGDHEFKRAVVFHSLSKRSNLPGMRSGFIAGDAELLTPYLNYRTYHGSALPLQVQKASMAAWQDETHVEHNRSAYREKFRRVLDILGTKLEVAMPDAGFYLWARTPIADTDFAQQLYAQQNVTVLPGSYLGREAQGVNPGSHYIRMALVATLPECIEAAERIARFVDQLNKD</sequence>
<evidence type="ECO:0000256" key="3">
    <source>
        <dbReference type="ARBA" id="ARBA00022679"/>
    </source>
</evidence>
<dbReference type="InterPro" id="IPR015424">
    <property type="entry name" value="PyrdxlP-dep_Trfase"/>
</dbReference>
<protein>
    <submittedName>
        <fullName evidence="5">Succinyldiaminopimelate transaminase</fullName>
        <ecNumber evidence="5">2.6.1.17</ecNumber>
    </submittedName>
</protein>
<keyword evidence="3 5" id="KW-0808">Transferase</keyword>
<dbReference type="Pfam" id="PF00155">
    <property type="entry name" value="Aminotran_1_2"/>
    <property type="match status" value="1"/>
</dbReference>
<keyword evidence="2 5" id="KW-0032">Aminotransferase</keyword>